<evidence type="ECO:0000313" key="4">
    <source>
        <dbReference type="EMBL" id="KAL2042379.1"/>
    </source>
</evidence>
<keyword evidence="5" id="KW-1185">Reference proteome</keyword>
<evidence type="ECO:0000256" key="1">
    <source>
        <dbReference type="ARBA" id="ARBA00010365"/>
    </source>
</evidence>
<dbReference type="EMBL" id="JBEFKJ010000014">
    <property type="protein sequence ID" value="KAL2042379.1"/>
    <property type="molecule type" value="Genomic_DNA"/>
</dbReference>
<feature type="region of interest" description="Disordered" evidence="2">
    <location>
        <begin position="218"/>
        <end position="244"/>
    </location>
</feature>
<comment type="caution">
    <text evidence="4">The sequence shown here is derived from an EMBL/GenBank/DDBJ whole genome shotgun (WGS) entry which is preliminary data.</text>
</comment>
<dbReference type="PANTHER" id="PTHR14015:SF2">
    <property type="entry name" value="OPIOID GROWTH FACTOR RECEPTOR (OGFR) CONSERVED DOMAIN-CONTAINING PROTEIN"/>
    <property type="match status" value="1"/>
</dbReference>
<accession>A0ABR4ACF0</accession>
<dbReference type="Pfam" id="PF04664">
    <property type="entry name" value="OGFr_N"/>
    <property type="match status" value="1"/>
</dbReference>
<name>A0ABR4ACF0_9LECA</name>
<evidence type="ECO:0000313" key="5">
    <source>
        <dbReference type="Proteomes" id="UP001590950"/>
    </source>
</evidence>
<dbReference type="InterPro" id="IPR039574">
    <property type="entry name" value="OGFr"/>
</dbReference>
<sequence>MSSYKGEQPFLVRFYDSNIQAKDTKGRTLTQILSWNDDQLEYHHDYIQLLFPLPEGSPFNLSAPIIDRATFNAFRTRDDLQSQLRLSLICMLHFYGFSFFHDQDHNTGFDPSLRSNQVVRSHRFDRASRNWVKKFNHNHLRITRILRSLRVLGLEEEAKGFFKALQGVFEEGKISDKSMMFWTRAVERPLYLAPPEDDDDEGDGADFLYEYENDKKAATNGNLRGGEGALEDGLKGKKAPKEDV</sequence>
<reference evidence="4 5" key="1">
    <citation type="submission" date="2024-09" db="EMBL/GenBank/DDBJ databases">
        <title>Rethinking Asexuality: The Enigmatic Case of Functional Sexual Genes in Lepraria (Stereocaulaceae).</title>
        <authorList>
            <person name="Doellman M."/>
            <person name="Sun Y."/>
            <person name="Barcenas-Pena A."/>
            <person name="Lumbsch H.T."/>
            <person name="Grewe F."/>
        </authorList>
    </citation>
    <scope>NUCLEOTIDE SEQUENCE [LARGE SCALE GENOMIC DNA]</scope>
    <source>
        <strain evidence="4 5">Mercado 3170</strain>
    </source>
</reference>
<comment type="similarity">
    <text evidence="1">Belongs to the opioid growth factor receptor family.</text>
</comment>
<evidence type="ECO:0000256" key="2">
    <source>
        <dbReference type="SAM" id="MobiDB-lite"/>
    </source>
</evidence>
<dbReference type="PANTHER" id="PTHR14015">
    <property type="entry name" value="OPIOID GROWTH FACTOR RECEPTOR OGFR ZETA-TYPE OPIOID RECEPTOR"/>
    <property type="match status" value="1"/>
</dbReference>
<feature type="domain" description="Opioid growth factor receptor (OGFr) conserved" evidence="3">
    <location>
        <begin position="12"/>
        <end position="156"/>
    </location>
</feature>
<dbReference type="Proteomes" id="UP001590950">
    <property type="component" value="Unassembled WGS sequence"/>
</dbReference>
<evidence type="ECO:0000259" key="3">
    <source>
        <dbReference type="Pfam" id="PF04664"/>
    </source>
</evidence>
<dbReference type="InterPro" id="IPR006757">
    <property type="entry name" value="OGF_rcpt"/>
</dbReference>
<protein>
    <recommendedName>
        <fullName evidence="3">Opioid growth factor receptor (OGFr) conserved domain-containing protein</fullName>
    </recommendedName>
</protein>
<proteinExistence type="inferred from homology"/>
<feature type="compositionally biased region" description="Basic and acidic residues" evidence="2">
    <location>
        <begin position="232"/>
        <end position="244"/>
    </location>
</feature>
<gene>
    <name evidence="4" type="ORF">N7G274_004869</name>
</gene>
<organism evidence="4 5">
    <name type="scientific">Stereocaulon virgatum</name>
    <dbReference type="NCBI Taxonomy" id="373712"/>
    <lineage>
        <taxon>Eukaryota</taxon>
        <taxon>Fungi</taxon>
        <taxon>Dikarya</taxon>
        <taxon>Ascomycota</taxon>
        <taxon>Pezizomycotina</taxon>
        <taxon>Lecanoromycetes</taxon>
        <taxon>OSLEUM clade</taxon>
        <taxon>Lecanoromycetidae</taxon>
        <taxon>Lecanorales</taxon>
        <taxon>Lecanorineae</taxon>
        <taxon>Stereocaulaceae</taxon>
        <taxon>Stereocaulon</taxon>
    </lineage>
</organism>